<dbReference type="Proteomes" id="UP000325030">
    <property type="component" value="Chromosome"/>
</dbReference>
<dbReference type="PANTHER" id="PTHR39661:SF1">
    <property type="entry name" value="UPF0310 PROTEIN MJECL36"/>
    <property type="match status" value="1"/>
</dbReference>
<dbReference type="EMBL" id="AP018929">
    <property type="protein sequence ID" value="BBG23008.1"/>
    <property type="molecule type" value="Genomic_DNA"/>
</dbReference>
<evidence type="ECO:0000313" key="3">
    <source>
        <dbReference type="EMBL" id="BBG25770.1"/>
    </source>
</evidence>
<protein>
    <recommendedName>
        <fullName evidence="1">EVE domain-containing protein</fullName>
    </recommendedName>
</protein>
<accession>A0A510E0R1</accession>
<accession>A0A510DS56</accession>
<proteinExistence type="predicted"/>
<dbReference type="Pfam" id="PF01878">
    <property type="entry name" value="EVE"/>
    <property type="match status" value="1"/>
</dbReference>
<dbReference type="SUPFAM" id="SSF88697">
    <property type="entry name" value="PUA domain-like"/>
    <property type="match status" value="1"/>
</dbReference>
<keyword evidence="4" id="KW-1185">Reference proteome</keyword>
<dbReference type="OrthoDB" id="35872at2157"/>
<gene>
    <name evidence="2" type="ORF">IC006_0292</name>
    <name evidence="3" type="ORF">IC007_0275</name>
</gene>
<dbReference type="AlphaFoldDB" id="A0A510DS56"/>
<evidence type="ECO:0000313" key="5">
    <source>
        <dbReference type="Proteomes" id="UP000325030"/>
    </source>
</evidence>
<sequence length="150" mass="17522">MTYWIVPIQEDMWDVILSEGIYGYKEDISSFIKKGDYLVIYVSKYYAKKYGGKMVGVVKVTSDWFKDETPLYPEEKIRNKGIFVFRVKVEPTVIGVCDFKVILDDLTFIEDKSQMAKYLRNAPANMKRPIPDIDGKLIEQCLKEEHMSRT</sequence>
<evidence type="ECO:0000313" key="4">
    <source>
        <dbReference type="Proteomes" id="UP000322983"/>
    </source>
</evidence>
<organism evidence="2 4">
    <name type="scientific">Sulfuracidifex tepidarius</name>
    <dbReference type="NCBI Taxonomy" id="1294262"/>
    <lineage>
        <taxon>Archaea</taxon>
        <taxon>Thermoproteota</taxon>
        <taxon>Thermoprotei</taxon>
        <taxon>Sulfolobales</taxon>
        <taxon>Sulfolobaceae</taxon>
        <taxon>Sulfuracidifex</taxon>
    </lineage>
</organism>
<dbReference type="InterPro" id="IPR002740">
    <property type="entry name" value="EVE_domain"/>
</dbReference>
<dbReference type="EMBL" id="AP018930">
    <property type="protein sequence ID" value="BBG25770.1"/>
    <property type="molecule type" value="Genomic_DNA"/>
</dbReference>
<dbReference type="KEGG" id="step:IC006_0292"/>
<reference evidence="5" key="1">
    <citation type="submission" date="2018-09" db="EMBL/GenBank/DDBJ databases">
        <title>Complete Genome Sequencing of Sulfolobus sp. JCM 16834.</title>
        <authorList>
            <person name="Kato S."/>
            <person name="Itoh T."/>
            <person name="Ohkuma M."/>
        </authorList>
    </citation>
    <scope>NUCLEOTIDE SEQUENCE [LARGE SCALE GENOMIC DNA]</scope>
    <source>
        <strain evidence="5">IC-007</strain>
    </source>
</reference>
<reference evidence="2 4" key="2">
    <citation type="journal article" date="2020" name="Int. J. Syst. Evol. Microbiol.">
        <title>Sulfuracidifex tepidarius gen. nov., sp. nov. and transfer of Sulfolobus metallicus Huber and Stetter 1992 to the genus Sulfuracidifex as Sulfuracidifex metallicus comb. nov.</title>
        <authorList>
            <person name="Itoh T."/>
            <person name="Miura T."/>
            <person name="Sakai H.D."/>
            <person name="Kato S."/>
            <person name="Ohkuma M."/>
            <person name="Takashina T."/>
        </authorList>
    </citation>
    <scope>NUCLEOTIDE SEQUENCE [LARGE SCALE GENOMIC DNA]</scope>
    <source>
        <strain evidence="2 4">IC-006</strain>
        <strain evidence="3">IC-007</strain>
    </source>
</reference>
<evidence type="ECO:0000259" key="1">
    <source>
        <dbReference type="Pfam" id="PF01878"/>
    </source>
</evidence>
<evidence type="ECO:0000313" key="2">
    <source>
        <dbReference type="EMBL" id="BBG23008.1"/>
    </source>
</evidence>
<dbReference type="PANTHER" id="PTHR39661">
    <property type="entry name" value="UPF0310 PROTEIN MJECL36"/>
    <property type="match status" value="1"/>
</dbReference>
<name>A0A510DS56_9CREN</name>
<dbReference type="InterPro" id="IPR015947">
    <property type="entry name" value="PUA-like_sf"/>
</dbReference>
<dbReference type="GeneID" id="41716779"/>
<dbReference type="RefSeq" id="WP_149528241.1">
    <property type="nucleotide sequence ID" value="NZ_AP018929.1"/>
</dbReference>
<dbReference type="STRING" id="1294262.GCA_001316085_02902"/>
<dbReference type="Proteomes" id="UP000322983">
    <property type="component" value="Chromosome"/>
</dbReference>
<dbReference type="Gene3D" id="3.10.590.10">
    <property type="entry name" value="ph1033 like domains"/>
    <property type="match status" value="1"/>
</dbReference>
<feature type="domain" description="EVE" evidence="1">
    <location>
        <begin position="2"/>
        <end position="140"/>
    </location>
</feature>
<dbReference type="NCBIfam" id="NF002008">
    <property type="entry name" value="PRK00809.1"/>
    <property type="match status" value="1"/>
</dbReference>
<dbReference type="CDD" id="cd21132">
    <property type="entry name" value="EVE-like"/>
    <property type="match status" value="1"/>
</dbReference>